<protein>
    <submittedName>
        <fullName evidence="2">Predicted protein</fullName>
    </submittedName>
</protein>
<feature type="compositionally biased region" description="Acidic residues" evidence="1">
    <location>
        <begin position="202"/>
        <end position="216"/>
    </location>
</feature>
<reference evidence="3" key="1">
    <citation type="journal article" date="2011" name="Nat. Commun.">
        <title>Effector diversification within compartments of the Leptosphaeria maculans genome affected by Repeat-Induced Point mutations.</title>
        <authorList>
            <person name="Rouxel T."/>
            <person name="Grandaubert J."/>
            <person name="Hane J.K."/>
            <person name="Hoede C."/>
            <person name="van de Wouw A.P."/>
            <person name="Couloux A."/>
            <person name="Dominguez V."/>
            <person name="Anthouard V."/>
            <person name="Bally P."/>
            <person name="Bourras S."/>
            <person name="Cozijnsen A.J."/>
            <person name="Ciuffetti L.M."/>
            <person name="Degrave A."/>
            <person name="Dilmaghani A."/>
            <person name="Duret L."/>
            <person name="Fudal I."/>
            <person name="Goodwin S.B."/>
            <person name="Gout L."/>
            <person name="Glaser N."/>
            <person name="Linglin J."/>
            <person name="Kema G.H.J."/>
            <person name="Lapalu N."/>
            <person name="Lawrence C.B."/>
            <person name="May K."/>
            <person name="Meyer M."/>
            <person name="Ollivier B."/>
            <person name="Poulain J."/>
            <person name="Schoch C.L."/>
            <person name="Simon A."/>
            <person name="Spatafora J.W."/>
            <person name="Stachowiak A."/>
            <person name="Turgeon B.G."/>
            <person name="Tyler B.M."/>
            <person name="Vincent D."/>
            <person name="Weissenbach J."/>
            <person name="Amselem J."/>
            <person name="Quesneville H."/>
            <person name="Oliver R.P."/>
            <person name="Wincker P."/>
            <person name="Balesdent M.-H."/>
            <person name="Howlett B.J."/>
        </authorList>
    </citation>
    <scope>NUCLEOTIDE SEQUENCE [LARGE SCALE GENOMIC DNA]</scope>
    <source>
        <strain evidence="3">JN3 / isolate v23.1.3 / race Av1-4-5-6-7-8</strain>
    </source>
</reference>
<dbReference type="OrthoDB" id="10449694at2759"/>
<dbReference type="VEuPathDB" id="FungiDB:LEMA_P019440.1"/>
<accession>E5AAX3</accession>
<keyword evidence="3" id="KW-1185">Reference proteome</keyword>
<dbReference type="InParanoid" id="E5AAX3"/>
<evidence type="ECO:0000313" key="2">
    <source>
        <dbReference type="EMBL" id="CBY00814.1"/>
    </source>
</evidence>
<dbReference type="EMBL" id="FP929138">
    <property type="protein sequence ID" value="CBY00814.1"/>
    <property type="molecule type" value="Genomic_DNA"/>
</dbReference>
<sequence>MAISNTSLNVDSYESDAKSVSTVWEEDLLEAVGTTAEGYAEDLRIKREYWDRKNEPFFTVWRAMIESTSESRKADNMLNKEHQAQNAALKKLWDQCIQCLEAFPKEQQILQALATDHGYPWKNRLDKPGGTEWAVVLTYIIMQQRGRFKAELTGSYWHEGKKQDSFYDEVRSLLSERIYDCEDWGSEAEDVFLEARERCDGDEGDEDEDETGGEAV</sequence>
<organism evidence="3">
    <name type="scientific">Leptosphaeria maculans (strain JN3 / isolate v23.1.3 / race Av1-4-5-6-7-8)</name>
    <name type="common">Blackleg fungus</name>
    <name type="synonym">Phoma lingam</name>
    <dbReference type="NCBI Taxonomy" id="985895"/>
    <lineage>
        <taxon>Eukaryota</taxon>
        <taxon>Fungi</taxon>
        <taxon>Dikarya</taxon>
        <taxon>Ascomycota</taxon>
        <taxon>Pezizomycotina</taxon>
        <taxon>Dothideomycetes</taxon>
        <taxon>Pleosporomycetidae</taxon>
        <taxon>Pleosporales</taxon>
        <taxon>Pleosporineae</taxon>
        <taxon>Leptosphaeriaceae</taxon>
        <taxon>Plenodomus</taxon>
        <taxon>Plenodomus lingam/Leptosphaeria maculans species complex</taxon>
    </lineage>
</organism>
<evidence type="ECO:0000313" key="3">
    <source>
        <dbReference type="Proteomes" id="UP000002668"/>
    </source>
</evidence>
<dbReference type="AlphaFoldDB" id="E5AAX3"/>
<proteinExistence type="predicted"/>
<dbReference type="RefSeq" id="XP_003844293.1">
    <property type="nucleotide sequence ID" value="XM_003844245.1"/>
</dbReference>
<dbReference type="GeneID" id="13290426"/>
<evidence type="ECO:0000256" key="1">
    <source>
        <dbReference type="SAM" id="MobiDB-lite"/>
    </source>
</evidence>
<gene>
    <name evidence="2" type="ORF">LEMA_P019440.1</name>
</gene>
<dbReference type="Proteomes" id="UP000002668">
    <property type="component" value="Genome"/>
</dbReference>
<dbReference type="HOGENOM" id="CLU_1277822_0_0_1"/>
<name>E5AAX3_LEPMJ</name>
<feature type="region of interest" description="Disordered" evidence="1">
    <location>
        <begin position="196"/>
        <end position="216"/>
    </location>
</feature>